<sequence length="228" mass="26366">MINFDIIEDIFRNLKLCSPGKYHLPTHGSTFLAQISDLLKNEKNIVELGSGIGNVSIALAKIYEDIKITGIEIQKEPFECSLENIKSNNLLNRVDFINDDIKNIEKYFKRESIDCVITNPPHYSDKSLISPYEDRKTARTFDINDLEKFFYAANYLLKNKKRMIFVYHPVHFESFLKLAWKYKFSLQEMFLGYGKKNGECQLIGGILRKNGGENLKIHPPVFFKNSGL</sequence>
<dbReference type="InterPro" id="IPR029063">
    <property type="entry name" value="SAM-dependent_MTases_sf"/>
</dbReference>
<protein>
    <submittedName>
        <fullName evidence="2">Putative O-methyltransferase</fullName>
    </submittedName>
</protein>
<dbReference type="Gene3D" id="3.40.50.150">
    <property type="entry name" value="Vaccinia Virus protein VP39"/>
    <property type="match status" value="1"/>
</dbReference>
<dbReference type="InterPro" id="IPR050210">
    <property type="entry name" value="tRNA_Adenine-N(6)_MTase"/>
</dbReference>
<organism evidence="2 3">
    <name type="scientific">Marinitoga piezophila (strain DSM 14283 / JCM 11233 / KA3)</name>
    <dbReference type="NCBI Taxonomy" id="443254"/>
    <lineage>
        <taxon>Bacteria</taxon>
        <taxon>Thermotogati</taxon>
        <taxon>Thermotogota</taxon>
        <taxon>Thermotogae</taxon>
        <taxon>Petrotogales</taxon>
        <taxon>Petrotogaceae</taxon>
        <taxon>Marinitoga</taxon>
    </lineage>
</organism>
<keyword evidence="2" id="KW-0808">Transferase</keyword>
<keyword evidence="2" id="KW-0489">Methyltransferase</keyword>
<name>H2J2Z1_MARPK</name>
<dbReference type="AlphaFoldDB" id="H2J2Z1"/>
<proteinExistence type="predicted"/>
<dbReference type="GO" id="GO:0008168">
    <property type="term" value="F:methyltransferase activity"/>
    <property type="evidence" value="ECO:0007669"/>
    <property type="project" value="UniProtKB-KW"/>
</dbReference>
<dbReference type="eggNOG" id="COG4123">
    <property type="taxonomic scope" value="Bacteria"/>
</dbReference>
<evidence type="ECO:0000259" key="1">
    <source>
        <dbReference type="Pfam" id="PF13847"/>
    </source>
</evidence>
<dbReference type="GO" id="GO:0032259">
    <property type="term" value="P:methylation"/>
    <property type="evidence" value="ECO:0007669"/>
    <property type="project" value="UniProtKB-KW"/>
</dbReference>
<dbReference type="Pfam" id="PF13847">
    <property type="entry name" value="Methyltransf_31"/>
    <property type="match status" value="1"/>
</dbReference>
<dbReference type="STRING" id="443254.Marpi_1279"/>
<evidence type="ECO:0000313" key="2">
    <source>
        <dbReference type="EMBL" id="AEX85682.1"/>
    </source>
</evidence>
<dbReference type="HOGENOM" id="CLU_061983_3_1_0"/>
<dbReference type="RefSeq" id="WP_014296753.1">
    <property type="nucleotide sequence ID" value="NC_016751.1"/>
</dbReference>
<reference evidence="2 3" key="1">
    <citation type="journal article" date="2012" name="J. Bacteriol.">
        <title>Complete Genome Sequence of the Thermophilic, Piezophilic, Heterotrophic Bacterium Marinitoga piezophila KA3.</title>
        <authorList>
            <person name="Lucas S."/>
            <person name="Han J."/>
            <person name="Lapidus A."/>
            <person name="Cheng J.F."/>
            <person name="Goodwin L.A."/>
            <person name="Pitluck S."/>
            <person name="Peters L."/>
            <person name="Mikhailova N."/>
            <person name="Teshima H."/>
            <person name="Detter J.C."/>
            <person name="Han C."/>
            <person name="Tapia R."/>
            <person name="Land M."/>
            <person name="Hauser L."/>
            <person name="Kyrpides N.C."/>
            <person name="Ivanova N."/>
            <person name="Pagani I."/>
            <person name="Vannier P."/>
            <person name="Oger P."/>
            <person name="Bartlett D.H."/>
            <person name="Noll K.M."/>
            <person name="Woyke T."/>
            <person name="Jebbar M."/>
        </authorList>
    </citation>
    <scope>NUCLEOTIDE SEQUENCE [LARGE SCALE GENOMIC DNA]</scope>
    <source>
        <strain evidence="3">DSM 14283 / JCM 11233 / KA3</strain>
    </source>
</reference>
<dbReference type="EMBL" id="CP003257">
    <property type="protein sequence ID" value="AEX85682.1"/>
    <property type="molecule type" value="Genomic_DNA"/>
</dbReference>
<dbReference type="PANTHER" id="PTHR47739:SF1">
    <property type="entry name" value="TRNA1(VAL) (ADENINE(37)-N6)-METHYLTRANSFERASE"/>
    <property type="match status" value="1"/>
</dbReference>
<dbReference type="CDD" id="cd02440">
    <property type="entry name" value="AdoMet_MTases"/>
    <property type="match status" value="1"/>
</dbReference>
<gene>
    <name evidence="2" type="ordered locus">Marpi_1279</name>
</gene>
<keyword evidence="3" id="KW-1185">Reference proteome</keyword>
<accession>H2J2Z1</accession>
<evidence type="ECO:0000313" key="3">
    <source>
        <dbReference type="Proteomes" id="UP000007161"/>
    </source>
</evidence>
<dbReference type="KEGG" id="mpz:Marpi_1279"/>
<dbReference type="Proteomes" id="UP000007161">
    <property type="component" value="Chromosome"/>
</dbReference>
<feature type="domain" description="Methyltransferase" evidence="1">
    <location>
        <begin position="40"/>
        <end position="169"/>
    </location>
</feature>
<dbReference type="OrthoDB" id="47041at2"/>
<reference evidence="3" key="2">
    <citation type="submission" date="2012-01" db="EMBL/GenBank/DDBJ databases">
        <title>Complete sequence of chromosome of Marinitoga piezophila KA3.</title>
        <authorList>
            <person name="Lucas S."/>
            <person name="Han J."/>
            <person name="Lapidus A."/>
            <person name="Cheng J.-F."/>
            <person name="Goodwin L."/>
            <person name="Pitluck S."/>
            <person name="Peters L."/>
            <person name="Mikhailova N."/>
            <person name="Teshima H."/>
            <person name="Detter J.C."/>
            <person name="Han C."/>
            <person name="Tapia R."/>
            <person name="Land M."/>
            <person name="Hauser L."/>
            <person name="Kyrpides N."/>
            <person name="Ivanova N."/>
            <person name="Pagani I."/>
            <person name="Jebbar M."/>
            <person name="Vannier P."/>
            <person name="Oger P."/>
            <person name="Cario A."/>
            <person name="Bartlett D."/>
            <person name="Noll K.M."/>
            <person name="Woyke T."/>
        </authorList>
    </citation>
    <scope>NUCLEOTIDE SEQUENCE [LARGE SCALE GENOMIC DNA]</scope>
    <source>
        <strain evidence="3">DSM 14283 / JCM 11233 / KA3</strain>
    </source>
</reference>
<dbReference type="PANTHER" id="PTHR47739">
    <property type="entry name" value="TRNA1(VAL) (ADENINE(37)-N6)-METHYLTRANSFERASE"/>
    <property type="match status" value="1"/>
</dbReference>
<dbReference type="SUPFAM" id="SSF53335">
    <property type="entry name" value="S-adenosyl-L-methionine-dependent methyltransferases"/>
    <property type="match status" value="1"/>
</dbReference>
<dbReference type="InterPro" id="IPR025714">
    <property type="entry name" value="Methyltranfer_dom"/>
</dbReference>